<evidence type="ECO:0000256" key="3">
    <source>
        <dbReference type="SAM" id="Coils"/>
    </source>
</evidence>
<dbReference type="InterPro" id="IPR038336">
    <property type="entry name" value="NET_sf"/>
</dbReference>
<reference evidence="6 7" key="1">
    <citation type="submission" date="2024-01" db="EMBL/GenBank/DDBJ databases">
        <title>The complete chloroplast genome sequence of Lithospermum erythrorhizon: insights into the phylogenetic relationship among Boraginaceae species and the maternal lineages of purple gromwells.</title>
        <authorList>
            <person name="Okada T."/>
            <person name="Watanabe K."/>
        </authorList>
    </citation>
    <scope>NUCLEOTIDE SEQUENCE [LARGE SCALE GENOMIC DNA]</scope>
</reference>
<proteinExistence type="predicted"/>
<dbReference type="PANTHER" id="PTHR46136:SF19">
    <property type="entry name" value="TRANSCRIPTION FACTOR GTE12"/>
    <property type="match status" value="1"/>
</dbReference>
<evidence type="ECO:0000256" key="4">
    <source>
        <dbReference type="SAM" id="MobiDB-lite"/>
    </source>
</evidence>
<dbReference type="EMBL" id="BAABME010015003">
    <property type="protein sequence ID" value="GAA0138836.1"/>
    <property type="molecule type" value="Genomic_DNA"/>
</dbReference>
<dbReference type="PANTHER" id="PTHR46136">
    <property type="entry name" value="TRANSCRIPTION FACTOR GTE8"/>
    <property type="match status" value="1"/>
</dbReference>
<dbReference type="Gene3D" id="1.20.1270.220">
    <property type="match status" value="1"/>
</dbReference>
<dbReference type="PROSITE" id="PS50014">
    <property type="entry name" value="BROMODOMAIN_2"/>
    <property type="match status" value="1"/>
</dbReference>
<dbReference type="SUPFAM" id="SSF47370">
    <property type="entry name" value="Bromodomain"/>
    <property type="match status" value="1"/>
</dbReference>
<dbReference type="Proteomes" id="UP001454036">
    <property type="component" value="Unassembled WGS sequence"/>
</dbReference>
<gene>
    <name evidence="6" type="ORF">LIER_34991</name>
</gene>
<comment type="caution">
    <text evidence="6">The sequence shown here is derived from an EMBL/GenBank/DDBJ whole genome shotgun (WGS) entry which is preliminary data.</text>
</comment>
<dbReference type="InterPro" id="IPR027353">
    <property type="entry name" value="NET_dom"/>
</dbReference>
<keyword evidence="1 2" id="KW-0103">Bromodomain</keyword>
<evidence type="ECO:0000256" key="2">
    <source>
        <dbReference type="PROSITE-ProRule" id="PRU00035"/>
    </source>
</evidence>
<organism evidence="6 7">
    <name type="scientific">Lithospermum erythrorhizon</name>
    <name type="common">Purple gromwell</name>
    <name type="synonym">Lithospermum officinale var. erythrorhizon</name>
    <dbReference type="NCBI Taxonomy" id="34254"/>
    <lineage>
        <taxon>Eukaryota</taxon>
        <taxon>Viridiplantae</taxon>
        <taxon>Streptophyta</taxon>
        <taxon>Embryophyta</taxon>
        <taxon>Tracheophyta</taxon>
        <taxon>Spermatophyta</taxon>
        <taxon>Magnoliopsida</taxon>
        <taxon>eudicotyledons</taxon>
        <taxon>Gunneridae</taxon>
        <taxon>Pentapetalae</taxon>
        <taxon>asterids</taxon>
        <taxon>lamiids</taxon>
        <taxon>Boraginales</taxon>
        <taxon>Boraginaceae</taxon>
        <taxon>Boraginoideae</taxon>
        <taxon>Lithospermeae</taxon>
        <taxon>Lithospermum</taxon>
    </lineage>
</organism>
<evidence type="ECO:0000313" key="7">
    <source>
        <dbReference type="Proteomes" id="UP001454036"/>
    </source>
</evidence>
<dbReference type="Gene3D" id="1.20.920.10">
    <property type="entry name" value="Bromodomain-like"/>
    <property type="match status" value="1"/>
</dbReference>
<feature type="compositionally biased region" description="Acidic residues" evidence="4">
    <location>
        <begin position="603"/>
        <end position="612"/>
    </location>
</feature>
<keyword evidence="6" id="KW-0238">DNA-binding</keyword>
<dbReference type="InterPro" id="IPR001487">
    <property type="entry name" value="Bromodomain"/>
</dbReference>
<dbReference type="SMART" id="SM00297">
    <property type="entry name" value="BROMO"/>
    <property type="match status" value="1"/>
</dbReference>
<protein>
    <submittedName>
        <fullName evidence="6">DNA-binding transcription factor</fullName>
    </submittedName>
</protein>
<name>A0AAV3NJ44_LITER</name>
<sequence length="612" mass="68845">MTVSDNFVESKLNMRIGSKGVTREYGTDVIARADIRGDVSAHGNKMSDVITSKLPYQGQSKKRGPVTILENSIEKRRKMDRGIKILCNNMLKDLQNHRCGFPFKKPVDPVAYNIPNYFSVVKKPMDFGTIGSKLENNVYFSIDEFAADVRLTFSNCMLFNPPFNQFHVMARELSNYFESKWKFVEKKLKFESKNALNKSISNGNKEVTRGRIMMDRIAYPSMVSSINRRKMYVEEKQKLRKDLKELLKGNMTEKLQSISKKYNLFNLKESIDMGLDAMDDEVLWELKRTTKNMLKVTAGKVEATKGTQSSACSLSYKYIDKCIDNDRGVSCPSTKLTPPASSLTSKCGSCGSLSCRCSFSSNKVRSCKNFASKTEKHSGQKDASRTDLYQENLTASRSDTLDLDGNGSGSSIEKAACVSPHSSVCGWTPATDINMSPKKALRVAMLKSRFADTIFKARQITLLDQGDKADAVKLQWEKDKLEKQHREEKARIEAQKVAAESSSRLMAQFELKKQRQREREAARIALEQMERTVDIDDNLKFLRDLELMSQSPDSGCTIAGGPGNPLERLGLYFKEDFIDDVEEVLASSEDLSEKGEILNSSEDGSEEGEILN</sequence>
<evidence type="ECO:0000256" key="1">
    <source>
        <dbReference type="ARBA" id="ARBA00023117"/>
    </source>
</evidence>
<dbReference type="Pfam" id="PF00439">
    <property type="entry name" value="Bromodomain"/>
    <property type="match status" value="1"/>
</dbReference>
<dbReference type="InterPro" id="IPR036427">
    <property type="entry name" value="Bromodomain-like_sf"/>
</dbReference>
<evidence type="ECO:0000313" key="6">
    <source>
        <dbReference type="EMBL" id="GAA0138836.1"/>
    </source>
</evidence>
<feature type="coiled-coil region" evidence="3">
    <location>
        <begin position="471"/>
        <end position="532"/>
    </location>
</feature>
<evidence type="ECO:0000259" key="5">
    <source>
        <dbReference type="PROSITE" id="PS50014"/>
    </source>
</evidence>
<dbReference type="Pfam" id="PF17035">
    <property type="entry name" value="BET"/>
    <property type="match status" value="1"/>
</dbReference>
<dbReference type="GO" id="GO:0003677">
    <property type="term" value="F:DNA binding"/>
    <property type="evidence" value="ECO:0007669"/>
    <property type="project" value="UniProtKB-KW"/>
</dbReference>
<dbReference type="PRINTS" id="PR00503">
    <property type="entry name" value="BROMODOMAIN"/>
</dbReference>
<keyword evidence="3" id="KW-0175">Coiled coil</keyword>
<dbReference type="AlphaFoldDB" id="A0AAV3NJ44"/>
<dbReference type="InterPro" id="IPR052442">
    <property type="entry name" value="Env_Response_Regulator"/>
</dbReference>
<feature type="region of interest" description="Disordered" evidence="4">
    <location>
        <begin position="587"/>
        <end position="612"/>
    </location>
</feature>
<feature type="domain" description="Bromo" evidence="5">
    <location>
        <begin position="95"/>
        <end position="167"/>
    </location>
</feature>
<keyword evidence="7" id="KW-1185">Reference proteome</keyword>
<accession>A0AAV3NJ44</accession>